<dbReference type="SUPFAM" id="SSF56529">
    <property type="entry name" value="FAH"/>
    <property type="match status" value="1"/>
</dbReference>
<reference evidence="2 3" key="1">
    <citation type="submission" date="2019-10" db="EMBL/GenBank/DDBJ databases">
        <title>Nocardioides novel species isolated from the excrement of Marmot.</title>
        <authorList>
            <person name="Zhang G."/>
        </authorList>
    </citation>
    <scope>NUCLEOTIDE SEQUENCE [LARGE SCALE GENOMIC DNA]</scope>
    <source>
        <strain evidence="3">zg-579</strain>
    </source>
</reference>
<proteinExistence type="predicted"/>
<protein>
    <recommendedName>
        <fullName evidence="1">Fumarylacetoacetase-like C-terminal domain-containing protein</fullName>
    </recommendedName>
</protein>
<evidence type="ECO:0000259" key="1">
    <source>
        <dbReference type="Pfam" id="PF01557"/>
    </source>
</evidence>
<dbReference type="Pfam" id="PF01557">
    <property type="entry name" value="FAA_hydrolase"/>
    <property type="match status" value="1"/>
</dbReference>
<dbReference type="Proteomes" id="UP000433406">
    <property type="component" value="Unassembled WGS sequence"/>
</dbReference>
<dbReference type="GO" id="GO:0003824">
    <property type="term" value="F:catalytic activity"/>
    <property type="evidence" value="ECO:0007669"/>
    <property type="project" value="InterPro"/>
</dbReference>
<comment type="caution">
    <text evidence="2">The sequence shown here is derived from an EMBL/GenBank/DDBJ whole genome shotgun (WGS) entry which is preliminary data.</text>
</comment>
<dbReference type="InterPro" id="IPR036663">
    <property type="entry name" value="Fumarylacetoacetase_C_sf"/>
</dbReference>
<dbReference type="RefSeq" id="WP_154613551.1">
    <property type="nucleotide sequence ID" value="NZ_CP053660.1"/>
</dbReference>
<sequence>MTDVPARPAFLAPRVASGVGYVGGDTVPLDPLLDPLATVEVAFALGRDLDAGELGLGQVRRAVRYLAVALCASGAGTEASPADFVVGPRRLALDAVSVDGARATIRVDGSAQHGMVGRDAVLALQALAQQCSDAGQPLRAGDVVLSGGPVPACRITPGAHIVGEIDGLGRVAATFADPMAASTRAS</sequence>
<accession>A0A6I3IYK6</accession>
<dbReference type="Gene3D" id="3.90.850.10">
    <property type="entry name" value="Fumarylacetoacetase-like, C-terminal domain"/>
    <property type="match status" value="1"/>
</dbReference>
<name>A0A6I3IYK6_9ACTN</name>
<dbReference type="EMBL" id="WLCI01000002">
    <property type="protein sequence ID" value="MTB93751.1"/>
    <property type="molecule type" value="Genomic_DNA"/>
</dbReference>
<feature type="domain" description="Fumarylacetoacetase-like C-terminal" evidence="1">
    <location>
        <begin position="86"/>
        <end position="175"/>
    </location>
</feature>
<evidence type="ECO:0000313" key="2">
    <source>
        <dbReference type="EMBL" id="MTB93751.1"/>
    </source>
</evidence>
<gene>
    <name evidence="2" type="ORF">GGQ22_01510</name>
</gene>
<evidence type="ECO:0000313" key="3">
    <source>
        <dbReference type="Proteomes" id="UP000433406"/>
    </source>
</evidence>
<keyword evidence="3" id="KW-1185">Reference proteome</keyword>
<organism evidence="2 3">
    <name type="scientific">Nocardioides marmotae</name>
    <dbReference type="NCBI Taxonomy" id="2663857"/>
    <lineage>
        <taxon>Bacteria</taxon>
        <taxon>Bacillati</taxon>
        <taxon>Actinomycetota</taxon>
        <taxon>Actinomycetes</taxon>
        <taxon>Propionibacteriales</taxon>
        <taxon>Nocardioidaceae</taxon>
        <taxon>Nocardioides</taxon>
    </lineage>
</organism>
<dbReference type="InterPro" id="IPR011234">
    <property type="entry name" value="Fumarylacetoacetase-like_C"/>
</dbReference>
<dbReference type="AlphaFoldDB" id="A0A6I3IYK6"/>